<organism evidence="1 2">
    <name type="scientific">Saccharophagus degradans</name>
    <dbReference type="NCBI Taxonomy" id="86304"/>
    <lineage>
        <taxon>Bacteria</taxon>
        <taxon>Pseudomonadati</taxon>
        <taxon>Pseudomonadota</taxon>
        <taxon>Gammaproteobacteria</taxon>
        <taxon>Cellvibrionales</taxon>
        <taxon>Cellvibrionaceae</taxon>
        <taxon>Saccharophagus</taxon>
    </lineage>
</organism>
<dbReference type="RefSeq" id="WP_303494327.1">
    <property type="nucleotide sequence ID" value="NZ_JAUOPB010000109.1"/>
</dbReference>
<gene>
    <name evidence="1" type="ORF">Q4521_21085</name>
</gene>
<proteinExistence type="predicted"/>
<name>A0AAW7XEL3_9GAMM</name>
<sequence>NEIDVAVVGAVDITSEEIHRQAVALRDQQANPKEESASAQLPVEQQVDGGVVLLLQRKSTALKAGNPIYYELPLDETQNYANERTAEISIAKNDWLNTWSSFLGVPHT</sequence>
<feature type="non-terminal residue" evidence="1">
    <location>
        <position position="108"/>
    </location>
</feature>
<evidence type="ECO:0000313" key="2">
    <source>
        <dbReference type="Proteomes" id="UP001169760"/>
    </source>
</evidence>
<dbReference type="Proteomes" id="UP001169760">
    <property type="component" value="Unassembled WGS sequence"/>
</dbReference>
<reference evidence="1" key="1">
    <citation type="submission" date="2023-07" db="EMBL/GenBank/DDBJ databases">
        <title>Genome content predicts the carbon catabolic preferences of heterotrophic bacteria.</title>
        <authorList>
            <person name="Gralka M."/>
        </authorList>
    </citation>
    <scope>NUCLEOTIDE SEQUENCE</scope>
    <source>
        <strain evidence="1">I3M17_2</strain>
    </source>
</reference>
<dbReference type="EMBL" id="JAUOPB010000109">
    <property type="protein sequence ID" value="MDO6424991.1"/>
    <property type="molecule type" value="Genomic_DNA"/>
</dbReference>
<protein>
    <submittedName>
        <fullName evidence="1">Uncharacterized protein</fullName>
    </submittedName>
</protein>
<dbReference type="AlphaFoldDB" id="A0AAW7XEL3"/>
<feature type="non-terminal residue" evidence="1">
    <location>
        <position position="1"/>
    </location>
</feature>
<evidence type="ECO:0000313" key="1">
    <source>
        <dbReference type="EMBL" id="MDO6424991.1"/>
    </source>
</evidence>
<accession>A0AAW7XEL3</accession>
<comment type="caution">
    <text evidence="1">The sequence shown here is derived from an EMBL/GenBank/DDBJ whole genome shotgun (WGS) entry which is preliminary data.</text>
</comment>